<feature type="domain" description="AIG1-type G" evidence="4">
    <location>
        <begin position="29"/>
        <end position="237"/>
    </location>
</feature>
<evidence type="ECO:0000313" key="5">
    <source>
        <dbReference type="Ensembl" id="ENSNMLP00000002479.1"/>
    </source>
</evidence>
<dbReference type="PANTHER" id="PTHR10903">
    <property type="entry name" value="GTPASE, IMAP FAMILY MEMBER-RELATED"/>
    <property type="match status" value="1"/>
</dbReference>
<reference evidence="5" key="2">
    <citation type="submission" date="2025-09" db="UniProtKB">
        <authorList>
            <consortium name="Ensembl"/>
        </authorList>
    </citation>
    <scope>IDENTIFICATION</scope>
</reference>
<evidence type="ECO:0000256" key="1">
    <source>
        <dbReference type="ARBA" id="ARBA00008535"/>
    </source>
</evidence>
<keyword evidence="6" id="KW-1185">Reference proteome</keyword>
<dbReference type="InterPro" id="IPR027417">
    <property type="entry name" value="P-loop_NTPase"/>
</dbReference>
<dbReference type="InterPro" id="IPR006703">
    <property type="entry name" value="G_AIG1"/>
</dbReference>
<name>A0A8C6S8B5_9GOBI</name>
<keyword evidence="3" id="KW-0342">GTP-binding</keyword>
<comment type="similarity">
    <text evidence="1">Belongs to the TRAFAC class TrmE-Era-EngA-EngB-Septin-like GTPase superfamily. AIG1/Toc34/Toc159-like paraseptin GTPase family. IAN subfamily.</text>
</comment>
<dbReference type="PROSITE" id="PS51720">
    <property type="entry name" value="G_AIG1"/>
    <property type="match status" value="1"/>
</dbReference>
<accession>A0A8C6S8B5</accession>
<dbReference type="Proteomes" id="UP000694523">
    <property type="component" value="Unplaced"/>
</dbReference>
<dbReference type="AlphaFoldDB" id="A0A8C6S8B5"/>
<dbReference type="FunFam" id="3.40.50.300:FF:000366">
    <property type="entry name" value="GTPase, IMAP family member 2"/>
    <property type="match status" value="1"/>
</dbReference>
<evidence type="ECO:0000259" key="4">
    <source>
        <dbReference type="PROSITE" id="PS51720"/>
    </source>
</evidence>
<proteinExistence type="inferred from homology"/>
<dbReference type="Pfam" id="PF04548">
    <property type="entry name" value="AIG1"/>
    <property type="match status" value="1"/>
</dbReference>
<organism evidence="5 6">
    <name type="scientific">Neogobius melanostomus</name>
    <name type="common">round goby</name>
    <dbReference type="NCBI Taxonomy" id="47308"/>
    <lineage>
        <taxon>Eukaryota</taxon>
        <taxon>Metazoa</taxon>
        <taxon>Chordata</taxon>
        <taxon>Craniata</taxon>
        <taxon>Vertebrata</taxon>
        <taxon>Euteleostomi</taxon>
        <taxon>Actinopterygii</taxon>
        <taxon>Neopterygii</taxon>
        <taxon>Teleostei</taxon>
        <taxon>Neoteleostei</taxon>
        <taxon>Acanthomorphata</taxon>
        <taxon>Gobiaria</taxon>
        <taxon>Gobiiformes</taxon>
        <taxon>Gobioidei</taxon>
        <taxon>Gobiidae</taxon>
        <taxon>Benthophilinae</taxon>
        <taxon>Neogobiini</taxon>
        <taxon>Neogobius</taxon>
    </lineage>
</organism>
<reference evidence="5" key="1">
    <citation type="submission" date="2025-08" db="UniProtKB">
        <authorList>
            <consortium name="Ensembl"/>
        </authorList>
    </citation>
    <scope>IDENTIFICATION</scope>
</reference>
<dbReference type="Gene3D" id="3.40.50.300">
    <property type="entry name" value="P-loop containing nucleotide triphosphate hydrolases"/>
    <property type="match status" value="1"/>
</dbReference>
<dbReference type="PANTHER" id="PTHR10903:SF62">
    <property type="entry name" value="GTPASE IMAP FAMILY MEMBER 4-LIKE-RELATED"/>
    <property type="match status" value="1"/>
</dbReference>
<dbReference type="InterPro" id="IPR045058">
    <property type="entry name" value="GIMA/IAN/Toc"/>
</dbReference>
<protein>
    <recommendedName>
        <fullName evidence="4">AIG1-type G domain-containing protein</fullName>
    </recommendedName>
</protein>
<evidence type="ECO:0000313" key="6">
    <source>
        <dbReference type="Proteomes" id="UP000694523"/>
    </source>
</evidence>
<keyword evidence="2" id="KW-0547">Nucleotide-binding</keyword>
<evidence type="ECO:0000256" key="2">
    <source>
        <dbReference type="ARBA" id="ARBA00022741"/>
    </source>
</evidence>
<dbReference type="GO" id="GO:0005525">
    <property type="term" value="F:GTP binding"/>
    <property type="evidence" value="ECO:0007669"/>
    <property type="project" value="UniProtKB-KW"/>
</dbReference>
<sequence length="343" mass="38181">VDSHFNSKPDRVCRCLHMSLWYFRPVQPQTSTRIVILGKTGVGRSSLGNSILWEDLFPVSHAAISESTCCTETKLVNNKRSFTLIESPGFFDTCEPEESLKPALITCITDCAPGPHAFLIVLKVEKYTVHEKEIVEKISQYVSEEAFKFASVVFTHGDQLAEGMTIEEFTSQNEDLADLVRKCGGRCHVVDNKYWETGQDEYRNNKLQVARILETIEQIIQANGNSYYTNETLQTVEKELEEEEDKLRQGALVKRPLLEIRAYARKTVCETIMCRLTGTATGAILGALLGMLKCSIFSVGGLRTAAWAGAMRGAEMGYRVAGHADSTMGAVEKVFDTISNEVD</sequence>
<evidence type="ECO:0000256" key="3">
    <source>
        <dbReference type="ARBA" id="ARBA00023134"/>
    </source>
</evidence>
<dbReference type="SUPFAM" id="SSF52540">
    <property type="entry name" value="P-loop containing nucleoside triphosphate hydrolases"/>
    <property type="match status" value="1"/>
</dbReference>
<dbReference type="Ensembl" id="ENSNMLT00000002846.1">
    <property type="protein sequence ID" value="ENSNMLP00000002479.1"/>
    <property type="gene ID" value="ENSNMLG00000001822.1"/>
</dbReference>